<dbReference type="Proteomes" id="UP001139054">
    <property type="component" value="Unassembled WGS sequence"/>
</dbReference>
<evidence type="ECO:0000313" key="1">
    <source>
        <dbReference type="EMBL" id="MCG2628826.1"/>
    </source>
</evidence>
<evidence type="ECO:0000313" key="2">
    <source>
        <dbReference type="Proteomes" id="UP001139054"/>
    </source>
</evidence>
<proteinExistence type="predicted"/>
<gene>
    <name evidence="1" type="ORF">L6654_19505</name>
</gene>
<comment type="caution">
    <text evidence="1">The sequence shown here is derived from an EMBL/GenBank/DDBJ whole genome shotgun (WGS) entry which is preliminary data.</text>
</comment>
<organism evidence="1 2">
    <name type="scientific">Bradyrhizobium zhengyangense</name>
    <dbReference type="NCBI Taxonomy" id="2911009"/>
    <lineage>
        <taxon>Bacteria</taxon>
        <taxon>Pseudomonadati</taxon>
        <taxon>Pseudomonadota</taxon>
        <taxon>Alphaproteobacteria</taxon>
        <taxon>Hyphomicrobiales</taxon>
        <taxon>Nitrobacteraceae</taxon>
        <taxon>Bradyrhizobium</taxon>
    </lineage>
</organism>
<dbReference type="AlphaFoldDB" id="A0A9X1RBE1"/>
<reference evidence="1" key="1">
    <citation type="submission" date="2022-01" db="EMBL/GenBank/DDBJ databases">
        <title>Genome sequnece data of strain Bradyrhizobium sp. nov.</title>
        <authorList>
            <person name="Zhang J."/>
        </authorList>
    </citation>
    <scope>NUCLEOTIDE SEQUENCE</scope>
    <source>
        <strain evidence="1">WYCCWR 13023</strain>
    </source>
</reference>
<name>A0A9X1RBE1_9BRAD</name>
<sequence length="126" mass="14471">MKSGKFQLPDPQECAILLLLLARSGGNEAKEITRFRLSEITLKRLWLRTRITEDLLRDVQEWLARAGWAIFYAGGVYAMVRVDVVENWVRLSSKRLAGELAKVETGNFDFEKFAHLIARDQDDSDD</sequence>
<dbReference type="RefSeq" id="WP_237890718.1">
    <property type="nucleotide sequence ID" value="NZ_JAKLTY010000011.1"/>
</dbReference>
<accession>A0A9X1RBE1</accession>
<protein>
    <submittedName>
        <fullName evidence="1">Uncharacterized protein</fullName>
    </submittedName>
</protein>
<dbReference type="EMBL" id="JAKLTY010000011">
    <property type="protein sequence ID" value="MCG2628826.1"/>
    <property type="molecule type" value="Genomic_DNA"/>
</dbReference>